<dbReference type="OrthoDB" id="4408332at2"/>
<dbReference type="RefSeq" id="WP_038546179.1">
    <property type="nucleotide sequence ID" value="NZ_CP006842.1"/>
</dbReference>
<name>X5DP95_9CORY</name>
<protein>
    <submittedName>
        <fullName evidence="1">Uncharacterized protein</fullName>
    </submittedName>
</protein>
<keyword evidence="2" id="KW-1185">Reference proteome</keyword>
<dbReference type="STRING" id="1404245.CGLY_03330"/>
<sequence>MPYPTSITRPLVRLFDWYRRPGAGVRTTTDCTVLGVLPGCRPDRDRAGATQARGTTTLHRTVQPEHTGPNTRVFSPTALGVGTDTTDVLALLIDEGRTPATPREVRAAFRALHGHRPSTAEATAACTSVASFGLLA</sequence>
<dbReference type="AlphaFoldDB" id="X5DP95"/>
<dbReference type="KEGG" id="cgy:CGLY_03330"/>
<reference evidence="1 2" key="1">
    <citation type="journal article" date="2015" name="Int. J. Syst. Evol. Microbiol.">
        <title>Revisiting Corynebacterium glyciniphilum (ex Kubota et al., 1972) sp. nov., nom. rev., isolated from putrefied banana.</title>
        <authorList>
            <person name="Al-Dilaimi A."/>
            <person name="Bednarz H."/>
            <person name="Lomker A."/>
            <person name="Niehaus K."/>
            <person name="Kalinowski J."/>
            <person name="Ruckert C."/>
        </authorList>
    </citation>
    <scope>NUCLEOTIDE SEQUENCE [LARGE SCALE GENOMIC DNA]</scope>
    <source>
        <strain evidence="1">AJ 3170</strain>
    </source>
</reference>
<evidence type="ECO:0000313" key="1">
    <source>
        <dbReference type="EMBL" id="AHW63114.1"/>
    </source>
</evidence>
<dbReference type="EMBL" id="CP006842">
    <property type="protein sequence ID" value="AHW63114.1"/>
    <property type="molecule type" value="Genomic_DNA"/>
</dbReference>
<dbReference type="HOGENOM" id="CLU_1871949_0_0_11"/>
<accession>X5DP95</accession>
<dbReference type="Proteomes" id="UP000023703">
    <property type="component" value="Chromosome"/>
</dbReference>
<gene>
    <name evidence="1" type="ORF">CGLY_03330</name>
</gene>
<organism evidence="1 2">
    <name type="scientific">Corynebacterium glyciniphilum AJ 3170</name>
    <dbReference type="NCBI Taxonomy" id="1404245"/>
    <lineage>
        <taxon>Bacteria</taxon>
        <taxon>Bacillati</taxon>
        <taxon>Actinomycetota</taxon>
        <taxon>Actinomycetes</taxon>
        <taxon>Mycobacteriales</taxon>
        <taxon>Corynebacteriaceae</taxon>
        <taxon>Corynebacterium</taxon>
    </lineage>
</organism>
<evidence type="ECO:0000313" key="2">
    <source>
        <dbReference type="Proteomes" id="UP000023703"/>
    </source>
</evidence>
<proteinExistence type="predicted"/>